<dbReference type="SUPFAM" id="SSF110395">
    <property type="entry name" value="CutC-like"/>
    <property type="match status" value="1"/>
</dbReference>
<dbReference type="AlphaFoldDB" id="A0A926NJK0"/>
<keyword evidence="4" id="KW-1185">Reference proteome</keyword>
<gene>
    <name evidence="2" type="primary">cutC</name>
    <name evidence="3" type="ORF">IC621_20185</name>
</gene>
<dbReference type="PANTHER" id="PTHR12598:SF0">
    <property type="entry name" value="COPPER HOMEOSTASIS PROTEIN CUTC HOMOLOG"/>
    <property type="match status" value="1"/>
</dbReference>
<protein>
    <recommendedName>
        <fullName evidence="2">PF03932 family protein CutC</fullName>
    </recommendedName>
</protein>
<comment type="subcellular location">
    <subcellularLocation>
        <location evidence="2">Cytoplasm</location>
    </subcellularLocation>
</comment>
<dbReference type="InterPro" id="IPR036822">
    <property type="entry name" value="CutC-like_dom_sf"/>
</dbReference>
<comment type="caution">
    <text evidence="2">Once thought to be involved in copper homeostasis, experiments in E.coli have shown this is not the case.</text>
</comment>
<dbReference type="RefSeq" id="WP_191160806.1">
    <property type="nucleotide sequence ID" value="NZ_JACXAI010000032.1"/>
</dbReference>
<comment type="caution">
    <text evidence="3">The sequence shown here is derived from an EMBL/GenBank/DDBJ whole genome shotgun (WGS) entry which is preliminary data.</text>
</comment>
<dbReference type="PANTHER" id="PTHR12598">
    <property type="entry name" value="COPPER HOMEOSTASIS PROTEIN CUTC"/>
    <property type="match status" value="1"/>
</dbReference>
<reference evidence="3" key="1">
    <citation type="submission" date="2020-09" db="EMBL/GenBank/DDBJ databases">
        <title>A novel bacterium of genus Bacillus, isolated from South China Sea.</title>
        <authorList>
            <person name="Huang H."/>
            <person name="Mo K."/>
            <person name="Hu Y."/>
        </authorList>
    </citation>
    <scope>NUCLEOTIDE SEQUENCE</scope>
    <source>
        <strain evidence="3">IB182487</strain>
    </source>
</reference>
<evidence type="ECO:0000256" key="2">
    <source>
        <dbReference type="HAMAP-Rule" id="MF_00795"/>
    </source>
</evidence>
<comment type="similarity">
    <text evidence="1 2">Belongs to the CutC family.</text>
</comment>
<dbReference type="EMBL" id="JACXAI010000032">
    <property type="protein sequence ID" value="MBD1382526.1"/>
    <property type="molecule type" value="Genomic_DNA"/>
</dbReference>
<dbReference type="Proteomes" id="UP000626844">
    <property type="component" value="Unassembled WGS sequence"/>
</dbReference>
<dbReference type="Gene3D" id="3.20.20.380">
    <property type="entry name" value="Copper homeostasis (CutC) domain"/>
    <property type="match status" value="1"/>
</dbReference>
<evidence type="ECO:0000256" key="1">
    <source>
        <dbReference type="ARBA" id="ARBA00007768"/>
    </source>
</evidence>
<dbReference type="GO" id="GO:0005737">
    <property type="term" value="C:cytoplasm"/>
    <property type="evidence" value="ECO:0007669"/>
    <property type="project" value="UniProtKB-SubCell"/>
</dbReference>
<sequence length="229" mass="25335">MIIEVIADTLSDAIAAQEAGASRIELITGVVEGGLTPSYGLIEEVCGELRIPVSVMIRPHSRSFCYSNEDVRMMLKDIEVCKELGATGVVFGTLTADNQIDEDTLKALLDKSEQLDVTFHRAFDEVSDQLAALQVIQKYPQISRILTSGGKQKAMDAVSEYQPLLQWTENCDLNIMAGAGLTPENLERFLKKVNVKEIHFGSGVRYGNSLLRPIDPNKVKEIRQNCLKH</sequence>
<name>A0A926NJK0_9BACI</name>
<dbReference type="Pfam" id="PF03932">
    <property type="entry name" value="CutC"/>
    <property type="match status" value="1"/>
</dbReference>
<keyword evidence="2" id="KW-0963">Cytoplasm</keyword>
<evidence type="ECO:0000313" key="4">
    <source>
        <dbReference type="Proteomes" id="UP000626844"/>
    </source>
</evidence>
<dbReference type="InterPro" id="IPR005627">
    <property type="entry name" value="CutC-like"/>
</dbReference>
<dbReference type="GO" id="GO:0005507">
    <property type="term" value="F:copper ion binding"/>
    <property type="evidence" value="ECO:0007669"/>
    <property type="project" value="TreeGrafter"/>
</dbReference>
<organism evidence="3 4">
    <name type="scientific">Metabacillus arenae</name>
    <dbReference type="NCBI Taxonomy" id="2771434"/>
    <lineage>
        <taxon>Bacteria</taxon>
        <taxon>Bacillati</taxon>
        <taxon>Bacillota</taxon>
        <taxon>Bacilli</taxon>
        <taxon>Bacillales</taxon>
        <taxon>Bacillaceae</taxon>
        <taxon>Metabacillus</taxon>
    </lineage>
</organism>
<accession>A0A926NJK0</accession>
<proteinExistence type="inferred from homology"/>
<evidence type="ECO:0000313" key="3">
    <source>
        <dbReference type="EMBL" id="MBD1382526.1"/>
    </source>
</evidence>
<dbReference type="HAMAP" id="MF_00795">
    <property type="entry name" value="CutC"/>
    <property type="match status" value="1"/>
</dbReference>